<accession>A0AAV5U516</accession>
<comment type="caution">
    <text evidence="1">The sequence shown here is derived from an EMBL/GenBank/DDBJ whole genome shotgun (WGS) entry which is preliminary data.</text>
</comment>
<organism evidence="1 2">
    <name type="scientific">Pristionchus entomophagus</name>
    <dbReference type="NCBI Taxonomy" id="358040"/>
    <lineage>
        <taxon>Eukaryota</taxon>
        <taxon>Metazoa</taxon>
        <taxon>Ecdysozoa</taxon>
        <taxon>Nematoda</taxon>
        <taxon>Chromadorea</taxon>
        <taxon>Rhabditida</taxon>
        <taxon>Rhabditina</taxon>
        <taxon>Diplogasteromorpha</taxon>
        <taxon>Diplogasteroidea</taxon>
        <taxon>Neodiplogasteridae</taxon>
        <taxon>Pristionchus</taxon>
    </lineage>
</organism>
<dbReference type="EMBL" id="BTSX01000005">
    <property type="protein sequence ID" value="GMT01607.1"/>
    <property type="molecule type" value="Genomic_DNA"/>
</dbReference>
<feature type="non-terminal residue" evidence="1">
    <location>
        <position position="1"/>
    </location>
</feature>
<name>A0AAV5U516_9BILA</name>
<keyword evidence="2" id="KW-1185">Reference proteome</keyword>
<sequence length="183" mass="20145">QKLADGVGSSLRPRSIHLIYRMATHDTTRELVEVITRIDCGVHPRTEEVCIALVGGVSGVINLDGPGRCFGSLQLFVGRVVSVSVTAILAATHIEDVLYVRKSSWSRVHVFQSPELYVEIIVGGIGENLRVELDDIPIQSHFDLPCHMVIRVEKDHNIGCRLRSARHEISHPCYKLCGASEAG</sequence>
<proteinExistence type="predicted"/>
<evidence type="ECO:0000313" key="2">
    <source>
        <dbReference type="Proteomes" id="UP001432027"/>
    </source>
</evidence>
<dbReference type="Proteomes" id="UP001432027">
    <property type="component" value="Unassembled WGS sequence"/>
</dbReference>
<dbReference type="AlphaFoldDB" id="A0AAV5U516"/>
<reference evidence="1" key="1">
    <citation type="submission" date="2023-10" db="EMBL/GenBank/DDBJ databases">
        <title>Genome assembly of Pristionchus species.</title>
        <authorList>
            <person name="Yoshida K."/>
            <person name="Sommer R.J."/>
        </authorList>
    </citation>
    <scope>NUCLEOTIDE SEQUENCE</scope>
    <source>
        <strain evidence="1">RS0144</strain>
    </source>
</reference>
<gene>
    <name evidence="1" type="ORF">PENTCL1PPCAC_23781</name>
</gene>
<evidence type="ECO:0000313" key="1">
    <source>
        <dbReference type="EMBL" id="GMT01607.1"/>
    </source>
</evidence>
<protein>
    <submittedName>
        <fullName evidence="1">Uncharacterized protein</fullName>
    </submittedName>
</protein>